<evidence type="ECO:0000313" key="1">
    <source>
        <dbReference type="EMBL" id="KAF5320236.1"/>
    </source>
</evidence>
<sequence>MASPATNSESFLFHTLPEDLIRSIFETAAEDTKASNWAYPLVSKTIQSWVEPILYQHIQLYNRTAILQLNRTIISHPSKSANFFSAHVKTLHIDRPVDCVDIFSIVCACSGIVCLDISRIRERNEDPEEDYRVGRHNAWETLRLKRLSLNSAMLPNSLSSPQSSCVGFRDLNSTFACLTHLDFLWDEFSNYKKGSAPWYWPSISQLNSVTHLCITITSWASPFESTQDLPSFAAQLRSSLVVCVFFVCGGYGPTLKTTKDPGWMGVDSRIVLAVNHGFYRSVAQQGYDGAWIKQRAISRSIAWEAGPWGKEEDAFWDRAVQMAMKQREGQIM</sequence>
<dbReference type="OrthoDB" id="3145912at2759"/>
<evidence type="ECO:0000313" key="2">
    <source>
        <dbReference type="Proteomes" id="UP000541558"/>
    </source>
</evidence>
<proteinExistence type="predicted"/>
<comment type="caution">
    <text evidence="1">The sequence shown here is derived from an EMBL/GenBank/DDBJ whole genome shotgun (WGS) entry which is preliminary data.</text>
</comment>
<organism evidence="1 2">
    <name type="scientific">Ephemerocybe angulata</name>
    <dbReference type="NCBI Taxonomy" id="980116"/>
    <lineage>
        <taxon>Eukaryota</taxon>
        <taxon>Fungi</taxon>
        <taxon>Dikarya</taxon>
        <taxon>Basidiomycota</taxon>
        <taxon>Agaricomycotina</taxon>
        <taxon>Agaricomycetes</taxon>
        <taxon>Agaricomycetidae</taxon>
        <taxon>Agaricales</taxon>
        <taxon>Agaricineae</taxon>
        <taxon>Psathyrellaceae</taxon>
        <taxon>Ephemerocybe</taxon>
    </lineage>
</organism>
<reference evidence="1 2" key="1">
    <citation type="journal article" date="2020" name="ISME J.">
        <title>Uncovering the hidden diversity of litter-decomposition mechanisms in mushroom-forming fungi.</title>
        <authorList>
            <person name="Floudas D."/>
            <person name="Bentzer J."/>
            <person name="Ahren D."/>
            <person name="Johansson T."/>
            <person name="Persson P."/>
            <person name="Tunlid A."/>
        </authorList>
    </citation>
    <scope>NUCLEOTIDE SEQUENCE [LARGE SCALE GENOMIC DNA]</scope>
    <source>
        <strain evidence="1 2">CBS 175.51</strain>
    </source>
</reference>
<dbReference type="AlphaFoldDB" id="A0A8H5BC91"/>
<dbReference type="EMBL" id="JAACJK010000170">
    <property type="protein sequence ID" value="KAF5320236.1"/>
    <property type="molecule type" value="Genomic_DNA"/>
</dbReference>
<keyword evidence="2" id="KW-1185">Reference proteome</keyword>
<gene>
    <name evidence="1" type="ORF">D9611_011371</name>
</gene>
<protein>
    <submittedName>
        <fullName evidence="1">Uncharacterized protein</fullName>
    </submittedName>
</protein>
<dbReference type="Proteomes" id="UP000541558">
    <property type="component" value="Unassembled WGS sequence"/>
</dbReference>
<name>A0A8H5BC91_9AGAR</name>
<accession>A0A8H5BC91</accession>